<dbReference type="Proteomes" id="UP001057402">
    <property type="component" value="Chromosome 9"/>
</dbReference>
<organism evidence="1 2">
    <name type="scientific">Melastoma candidum</name>
    <dbReference type="NCBI Taxonomy" id="119954"/>
    <lineage>
        <taxon>Eukaryota</taxon>
        <taxon>Viridiplantae</taxon>
        <taxon>Streptophyta</taxon>
        <taxon>Embryophyta</taxon>
        <taxon>Tracheophyta</taxon>
        <taxon>Spermatophyta</taxon>
        <taxon>Magnoliopsida</taxon>
        <taxon>eudicotyledons</taxon>
        <taxon>Gunneridae</taxon>
        <taxon>Pentapetalae</taxon>
        <taxon>rosids</taxon>
        <taxon>malvids</taxon>
        <taxon>Myrtales</taxon>
        <taxon>Melastomataceae</taxon>
        <taxon>Melastomatoideae</taxon>
        <taxon>Melastomateae</taxon>
        <taxon>Melastoma</taxon>
    </lineage>
</organism>
<name>A0ACB9MNE6_9MYRT</name>
<comment type="caution">
    <text evidence="1">The sequence shown here is derived from an EMBL/GenBank/DDBJ whole genome shotgun (WGS) entry which is preliminary data.</text>
</comment>
<evidence type="ECO:0000313" key="1">
    <source>
        <dbReference type="EMBL" id="KAI4325082.1"/>
    </source>
</evidence>
<evidence type="ECO:0000313" key="2">
    <source>
        <dbReference type="Proteomes" id="UP001057402"/>
    </source>
</evidence>
<keyword evidence="2" id="KW-1185">Reference proteome</keyword>
<dbReference type="EMBL" id="CM042888">
    <property type="protein sequence ID" value="KAI4325082.1"/>
    <property type="molecule type" value="Genomic_DNA"/>
</dbReference>
<gene>
    <name evidence="1" type="ORF">MLD38_030509</name>
</gene>
<protein>
    <submittedName>
        <fullName evidence="1">Uncharacterized protein</fullName>
    </submittedName>
</protein>
<reference evidence="2" key="1">
    <citation type="journal article" date="2023" name="Front. Plant Sci.">
        <title>Chromosomal-level genome assembly of Melastoma candidum provides insights into trichome evolution.</title>
        <authorList>
            <person name="Zhong Y."/>
            <person name="Wu W."/>
            <person name="Sun C."/>
            <person name="Zou P."/>
            <person name="Liu Y."/>
            <person name="Dai S."/>
            <person name="Zhou R."/>
        </authorList>
    </citation>
    <scope>NUCLEOTIDE SEQUENCE [LARGE SCALE GENOMIC DNA]</scope>
</reference>
<proteinExistence type="predicted"/>
<sequence>MACYGIIATAIPALHILSLGIEAEAAICTAPPPPPTPMNTIVVYLQDFSSGINSTVAFVAGIEGNPYDFLQYGMVAVVDDKHDYDHRSELNISWPSSRDPSYGGLGRLQLPGYSHICVHRRSLRRRHVSGAWNQQATSASKDGLHHRRNRSSPVCNRIRDIRDSLPAAAS</sequence>
<accession>A0ACB9MNE6</accession>